<accession>A0A2B7WF82</accession>
<evidence type="ECO:0000313" key="2">
    <source>
        <dbReference type="Proteomes" id="UP000224634"/>
    </source>
</evidence>
<keyword evidence="2" id="KW-1185">Reference proteome</keyword>
<dbReference type="EMBL" id="PDNA01000469">
    <property type="protein sequence ID" value="PGG95249.1"/>
    <property type="molecule type" value="Genomic_DNA"/>
</dbReference>
<dbReference type="Proteomes" id="UP000224634">
    <property type="component" value="Unassembled WGS sequence"/>
</dbReference>
<sequence length="366" mass="41381">MARAASGFSGASSYLTETEWLGHVRGGHLVSFSGKLLPATLVRTLEEKMNDVHEGSEIRQVPVKVHFGFGFVLTSGMVYDSEQQDCLSATCELCTMVPNKIRIDDRSLTDNLLESVIPRHLQDLPALLQTGEQGILRRILEALCQYLISDTERYETCKNALRLFILSEVMTRPVRFLATDDILEALGGHRDQRQAWLRSCTVRTTIKDRIRQVMQQLAKTVLSEFSAILQSQKHKDHWIDGIIIVLLLILSINPTQGSLADAARANRCPQHAEEIKREMGSLENIAAELHSAFRSVYPTNKSFRMQSKEGQKFIDRLSALEREIQSTTPMSRYQLLDLSMNDFISQNVVRLLDNYMVFPPAACSRL</sequence>
<gene>
    <name evidence="1" type="ORF">AJ80_09996</name>
</gene>
<reference evidence="1 2" key="1">
    <citation type="submission" date="2017-10" db="EMBL/GenBank/DDBJ databases">
        <title>Comparative genomics in systemic dimorphic fungi from Ajellomycetaceae.</title>
        <authorList>
            <person name="Munoz J.F."/>
            <person name="Mcewen J.G."/>
            <person name="Clay O.K."/>
            <person name="Cuomo C.A."/>
        </authorList>
    </citation>
    <scope>NUCLEOTIDE SEQUENCE [LARGE SCALE GENOMIC DNA]</scope>
    <source>
        <strain evidence="1 2">UAMH7299</strain>
    </source>
</reference>
<dbReference type="AlphaFoldDB" id="A0A2B7WF82"/>
<comment type="caution">
    <text evidence="1">The sequence shown here is derived from an EMBL/GenBank/DDBJ whole genome shotgun (WGS) entry which is preliminary data.</text>
</comment>
<organism evidence="1 2">
    <name type="scientific">Polytolypa hystricis (strain UAMH7299)</name>
    <dbReference type="NCBI Taxonomy" id="1447883"/>
    <lineage>
        <taxon>Eukaryota</taxon>
        <taxon>Fungi</taxon>
        <taxon>Dikarya</taxon>
        <taxon>Ascomycota</taxon>
        <taxon>Pezizomycotina</taxon>
        <taxon>Eurotiomycetes</taxon>
        <taxon>Eurotiomycetidae</taxon>
        <taxon>Onygenales</taxon>
        <taxon>Onygenales incertae sedis</taxon>
        <taxon>Polytolypa</taxon>
    </lineage>
</organism>
<name>A0A2B7WF82_POLH7</name>
<protein>
    <submittedName>
        <fullName evidence="1">Uncharacterized protein</fullName>
    </submittedName>
</protein>
<evidence type="ECO:0000313" key="1">
    <source>
        <dbReference type="EMBL" id="PGG95249.1"/>
    </source>
</evidence>
<proteinExistence type="predicted"/>